<evidence type="ECO:0000313" key="3">
    <source>
        <dbReference type="EMBL" id="KUI07687.1"/>
    </source>
</evidence>
<organism evidence="3 4">
    <name type="scientific">Mycobacterium lehmannii</name>
    <dbReference type="NCBI Taxonomy" id="2048550"/>
    <lineage>
        <taxon>Bacteria</taxon>
        <taxon>Bacillati</taxon>
        <taxon>Actinomycetota</taxon>
        <taxon>Actinomycetes</taxon>
        <taxon>Mycobacteriales</taxon>
        <taxon>Mycobacteriaceae</taxon>
        <taxon>Mycobacterium</taxon>
    </lineage>
</organism>
<name>A0A101A0A5_9MYCO</name>
<dbReference type="EMBL" id="LQIR01000067">
    <property type="protein sequence ID" value="KUI07687.1"/>
    <property type="molecule type" value="Genomic_DNA"/>
</dbReference>
<feature type="compositionally biased region" description="Basic and acidic residues" evidence="1">
    <location>
        <begin position="258"/>
        <end position="268"/>
    </location>
</feature>
<keyword evidence="2" id="KW-0472">Membrane</keyword>
<feature type="compositionally biased region" description="Acidic residues" evidence="1">
    <location>
        <begin position="122"/>
        <end position="152"/>
    </location>
</feature>
<dbReference type="AlphaFoldDB" id="A0A101A0A5"/>
<accession>A0A101A0A5</accession>
<dbReference type="RefSeq" id="WP_064399692.1">
    <property type="nucleotide sequence ID" value="NZ_LQIR01000067.1"/>
</dbReference>
<reference evidence="3 4" key="1">
    <citation type="submission" date="2016-01" db="EMBL/GenBank/DDBJ databases">
        <authorList>
            <consortium name="TB Trials Study Group"/>
            <person name="Sutton G."/>
            <person name="Brinkac L."/>
            <person name="Sanka R."/>
            <person name="Adams M."/>
            <person name="Lau E.L."/>
            <person name="Macaden R."/>
            <person name="Grewal H.M.S."/>
        </authorList>
    </citation>
    <scope>NUCLEOTIDE SEQUENCE [LARGE SCALE GENOMIC DNA]</scope>
    <source>
        <strain evidence="3 4">IS-1744</strain>
    </source>
</reference>
<feature type="compositionally biased region" description="Acidic residues" evidence="1">
    <location>
        <begin position="230"/>
        <end position="242"/>
    </location>
</feature>
<feature type="transmembrane region" description="Helical" evidence="2">
    <location>
        <begin position="339"/>
        <end position="359"/>
    </location>
</feature>
<feature type="transmembrane region" description="Helical" evidence="2">
    <location>
        <begin position="371"/>
        <end position="391"/>
    </location>
</feature>
<keyword evidence="2" id="KW-0812">Transmembrane</keyword>
<evidence type="ECO:0000256" key="2">
    <source>
        <dbReference type="SAM" id="Phobius"/>
    </source>
</evidence>
<dbReference type="Proteomes" id="UP000053707">
    <property type="component" value="Unassembled WGS sequence"/>
</dbReference>
<evidence type="ECO:0008006" key="5">
    <source>
        <dbReference type="Google" id="ProtNLM"/>
    </source>
</evidence>
<gene>
    <name evidence="3" type="ORF">AU192_09395</name>
</gene>
<keyword evidence="2" id="KW-1133">Transmembrane helix</keyword>
<evidence type="ECO:0000256" key="1">
    <source>
        <dbReference type="SAM" id="MobiDB-lite"/>
    </source>
</evidence>
<proteinExistence type="predicted"/>
<feature type="compositionally biased region" description="Low complexity" evidence="1">
    <location>
        <begin position="153"/>
        <end position="174"/>
    </location>
</feature>
<comment type="caution">
    <text evidence="3">The sequence shown here is derived from an EMBL/GenBank/DDBJ whole genome shotgun (WGS) entry which is preliminary data.</text>
</comment>
<protein>
    <recommendedName>
        <fullName evidence="5">FUSC family protein</fullName>
    </recommendedName>
</protein>
<feature type="transmembrane region" description="Helical" evidence="2">
    <location>
        <begin position="312"/>
        <end position="333"/>
    </location>
</feature>
<keyword evidence="4" id="KW-1185">Reference proteome</keyword>
<sequence>MTGPEDDHSNTRPISVAELLARNGTIGAPPVGGRRRRRRGADSVTVAELTGEIPIIRDDDAPATGRSAAATVEAPAEPEPVAPAEAVDAEPATEAAEAAPAETAETAEAAAANGAVDHTEETVEEEALEVPEDEPLEASDTETSDVDSEAVEDAAGAAAGADVDTDYADAVSDYQTHIEQRDADEDLDFFAPPRRSTFARRRFGMLGRSAPAEPSDAQVGAEEMSPDPVDWADPDADGDEAADAAVAVAEPEHDDERDDRPSYLRSPDDALFGGPDVDDDVARPNNGLSPADVDLDEEDAPRSGAMSSFLRGAMVVGQCVVAVAFGAGLFIAFDQLWKWNSIVALVLGVLVILGLVVGVRVVRKTEDIGSTLIAVAVGAMVTFGPLALMQAA</sequence>
<evidence type="ECO:0000313" key="4">
    <source>
        <dbReference type="Proteomes" id="UP000053707"/>
    </source>
</evidence>
<feature type="compositionally biased region" description="Low complexity" evidence="1">
    <location>
        <begin position="82"/>
        <end position="112"/>
    </location>
</feature>
<feature type="region of interest" description="Disordered" evidence="1">
    <location>
        <begin position="23"/>
        <end position="300"/>
    </location>
</feature>